<dbReference type="PANTHER" id="PTHR21015:SF28">
    <property type="entry name" value="SLL1722 PROTEIN"/>
    <property type="match status" value="1"/>
</dbReference>
<dbReference type="Pfam" id="PF04101">
    <property type="entry name" value="Glyco_tran_28_C"/>
    <property type="match status" value="1"/>
</dbReference>
<dbReference type="GO" id="GO:0016758">
    <property type="term" value="F:hexosyltransferase activity"/>
    <property type="evidence" value="ECO:0007669"/>
    <property type="project" value="InterPro"/>
</dbReference>
<dbReference type="AlphaFoldDB" id="A0A1B1A7H9"/>
<dbReference type="Gene3D" id="3.40.50.2000">
    <property type="entry name" value="Glycogen Phosphorylase B"/>
    <property type="match status" value="2"/>
</dbReference>
<dbReference type="PANTHER" id="PTHR21015">
    <property type="entry name" value="UDP-N-ACETYLGLUCOSAMINE--N-ACETYLMURAMYL-(PENTAPEPTIDE) PYROPHOSPHORYL-UNDECAPRENOL N-ACETYLGLUCOSAMINE TRANSFERASE 1"/>
    <property type="match status" value="1"/>
</dbReference>
<reference evidence="2 3" key="1">
    <citation type="journal article" date="2016" name="ISME J.">
        <title>Global occurrence and heterogeneity of the Roseobacter-clade species Ruegeria mobilis.</title>
        <authorList>
            <person name="Sonnenschein E."/>
            <person name="Gram L."/>
        </authorList>
    </citation>
    <scope>NUCLEOTIDE SEQUENCE [LARGE SCALE GENOMIC DNA]</scope>
    <source>
        <strain evidence="2 3">F1926</strain>
        <plasmid evidence="2 3">unnamed1</plasmid>
    </source>
</reference>
<keyword evidence="2" id="KW-0614">Plasmid</keyword>
<organism evidence="2 3">
    <name type="scientific">Tritonibacter mobilis F1926</name>
    <dbReference type="NCBI Taxonomy" id="1265309"/>
    <lineage>
        <taxon>Bacteria</taxon>
        <taxon>Pseudomonadati</taxon>
        <taxon>Pseudomonadota</taxon>
        <taxon>Alphaproteobacteria</taxon>
        <taxon>Rhodobacterales</taxon>
        <taxon>Paracoccaceae</taxon>
        <taxon>Tritonibacter</taxon>
    </lineage>
</organism>
<dbReference type="Proteomes" id="UP000013243">
    <property type="component" value="Plasmid unnamed1"/>
</dbReference>
<dbReference type="KEGG" id="rmb:K529_017090"/>
<dbReference type="InterPro" id="IPR007235">
    <property type="entry name" value="Glyco_trans_28_C"/>
</dbReference>
<evidence type="ECO:0000313" key="3">
    <source>
        <dbReference type="Proteomes" id="UP000013243"/>
    </source>
</evidence>
<dbReference type="RefSeq" id="WP_046002709.1">
    <property type="nucleotide sequence ID" value="NZ_CP015231.1"/>
</dbReference>
<protein>
    <submittedName>
        <fullName evidence="2">Glycosyltransferase</fullName>
    </submittedName>
</protein>
<evidence type="ECO:0000259" key="1">
    <source>
        <dbReference type="Pfam" id="PF04101"/>
    </source>
</evidence>
<name>A0A1B1A7H9_9RHOB</name>
<dbReference type="EMBL" id="CP015231">
    <property type="protein sequence ID" value="ANP42487.1"/>
    <property type="molecule type" value="Genomic_DNA"/>
</dbReference>
<geneLocation type="plasmid" evidence="2 3">
    <name>unnamed1</name>
</geneLocation>
<proteinExistence type="predicted"/>
<feature type="domain" description="Glycosyl transferase family 28 C-terminal" evidence="1">
    <location>
        <begin position="267"/>
        <end position="352"/>
    </location>
</feature>
<dbReference type="OrthoDB" id="503443at2"/>
<gene>
    <name evidence="2" type="ORF">K529_017090</name>
</gene>
<dbReference type="SUPFAM" id="SSF53756">
    <property type="entry name" value="UDP-Glycosyltransferase/glycogen phosphorylase"/>
    <property type="match status" value="1"/>
</dbReference>
<evidence type="ECO:0000313" key="2">
    <source>
        <dbReference type="EMBL" id="ANP42487.1"/>
    </source>
</evidence>
<keyword evidence="2" id="KW-0808">Transferase</keyword>
<accession>A0A1B1A7H9</accession>
<dbReference type="GeneID" id="28251585"/>
<sequence length="379" mass="40421">MKVLIAVTHLLGTGHLSRALTLGRAFASENHQVTVVSGGFPAPQLSAQSLQFEQLPPLRSDGVEFSRLLGADGTVADEAYHARRRQQMLALVQDQQPDVLITELYPFGRRSLRGEFRALLEAAHALPRRPLVLSSIRDILAPPSKPKKAEDADAMIATYYDGVLVHSDPKATTLDVSWPVSEMLALRLQYTGYVAPPAAAPHPEGLGKGEILVSAGGGSVGDALYACAIEAAKLMPDHRWRILVGGADARARIADLEDAGSPAILEPARPDFRAMLPHVAASVSMCGYNTALDLLQSGTPAVLVPFDAGKEVEQSLRAQSLAPLAGIEVEGAATLTPARLCAALSRAMHDTQRGLDGFEFDGAQRSVEIAATLLRRQRA</sequence>